<dbReference type="PROSITE" id="PS51930">
    <property type="entry name" value="BMC_2"/>
    <property type="match status" value="1"/>
</dbReference>
<protein>
    <submittedName>
        <fullName evidence="6">BMC domain-containing protein</fullName>
    </submittedName>
</protein>
<dbReference type="InterPro" id="IPR044872">
    <property type="entry name" value="CcmK/CsoS1_BMC"/>
</dbReference>
<dbReference type="AlphaFoldDB" id="A0A1W1VCY6"/>
<evidence type="ECO:0000313" key="6">
    <source>
        <dbReference type="EMBL" id="SMB90911.1"/>
    </source>
</evidence>
<reference evidence="6 7" key="1">
    <citation type="submission" date="2017-04" db="EMBL/GenBank/DDBJ databases">
        <authorList>
            <person name="Afonso C.L."/>
            <person name="Miller P.J."/>
            <person name="Scott M.A."/>
            <person name="Spackman E."/>
            <person name="Goraichik I."/>
            <person name="Dimitrov K.M."/>
            <person name="Suarez D.L."/>
            <person name="Swayne D.E."/>
        </authorList>
    </citation>
    <scope>NUCLEOTIDE SEQUENCE [LARGE SCALE GENOMIC DNA]</scope>
    <source>
        <strain evidence="6 7">ToBE</strain>
    </source>
</reference>
<evidence type="ECO:0000256" key="2">
    <source>
        <dbReference type="ARBA" id="ARBA00024446"/>
    </source>
</evidence>
<dbReference type="PROSITE" id="PS51931">
    <property type="entry name" value="BMC_CP"/>
    <property type="match status" value="1"/>
</dbReference>
<dbReference type="InterPro" id="IPR050575">
    <property type="entry name" value="BMC_shell"/>
</dbReference>
<dbReference type="InterPro" id="IPR037233">
    <property type="entry name" value="CcmK-like_sf"/>
</dbReference>
<dbReference type="PANTHER" id="PTHR33941">
    <property type="entry name" value="PROPANEDIOL UTILIZATION PROTEIN PDUA"/>
    <property type="match status" value="1"/>
</dbReference>
<evidence type="ECO:0000256" key="1">
    <source>
        <dbReference type="ARBA" id="ARBA00024322"/>
    </source>
</evidence>
<dbReference type="SUPFAM" id="SSF143414">
    <property type="entry name" value="CcmK-like"/>
    <property type="match status" value="1"/>
</dbReference>
<evidence type="ECO:0000256" key="3">
    <source>
        <dbReference type="PROSITE-ProRule" id="PRU01278"/>
    </source>
</evidence>
<dbReference type="CDD" id="cd07045">
    <property type="entry name" value="BMC_CcmK_like"/>
    <property type="match status" value="1"/>
</dbReference>
<evidence type="ECO:0000313" key="7">
    <source>
        <dbReference type="Proteomes" id="UP000192569"/>
    </source>
</evidence>
<dbReference type="EMBL" id="LT838272">
    <property type="protein sequence ID" value="SMB90911.1"/>
    <property type="molecule type" value="Genomic_DNA"/>
</dbReference>
<gene>
    <name evidence="6" type="ORF">SAMN00808754_0352</name>
</gene>
<keyword evidence="2" id="KW-1283">Bacterial microcompartment</keyword>
<dbReference type="InterPro" id="IPR044870">
    <property type="entry name" value="BMC_CP"/>
</dbReference>
<name>A0A1W1VCY6_9FIRM</name>
<sequence>MRQALGIIETSGLTAALVAADTAVKAANVTLLGYELTKGRGMVTVRFTGDVGAVTAALEAAVKAASAVKGVHAFHLIPKPHEELDKYLLTPKKDAVD</sequence>
<comment type="similarity">
    <text evidence="3">Belongs to the bacterial microcompartments protein family.</text>
</comment>
<evidence type="ECO:0000259" key="4">
    <source>
        <dbReference type="PROSITE" id="PS51930"/>
    </source>
</evidence>
<evidence type="ECO:0000259" key="5">
    <source>
        <dbReference type="PROSITE" id="PS51931"/>
    </source>
</evidence>
<dbReference type="RefSeq" id="WP_084663445.1">
    <property type="nucleotide sequence ID" value="NZ_LT838272.1"/>
</dbReference>
<feature type="domain" description="BMC" evidence="4">
    <location>
        <begin position="4"/>
        <end position="89"/>
    </location>
</feature>
<dbReference type="PANTHER" id="PTHR33941:SF11">
    <property type="entry name" value="BACTERIAL MICROCOMPARTMENT SHELL PROTEIN PDUJ"/>
    <property type="match status" value="1"/>
</dbReference>
<keyword evidence="7" id="KW-1185">Reference proteome</keyword>
<dbReference type="Pfam" id="PF00936">
    <property type="entry name" value="BMC"/>
    <property type="match status" value="1"/>
</dbReference>
<dbReference type="InterPro" id="IPR000249">
    <property type="entry name" value="BMC_dom"/>
</dbReference>
<dbReference type="STRING" id="698762.SAMN00808754_0352"/>
<organism evidence="6 7">
    <name type="scientific">Thermanaeromonas toyohensis ToBE</name>
    <dbReference type="NCBI Taxonomy" id="698762"/>
    <lineage>
        <taxon>Bacteria</taxon>
        <taxon>Bacillati</taxon>
        <taxon>Bacillota</taxon>
        <taxon>Clostridia</taxon>
        <taxon>Neomoorellales</taxon>
        <taxon>Neomoorellaceae</taxon>
        <taxon>Thermanaeromonas</taxon>
    </lineage>
</organism>
<dbReference type="SMART" id="SM00877">
    <property type="entry name" value="BMC"/>
    <property type="match status" value="1"/>
</dbReference>
<dbReference type="Gene3D" id="3.30.70.1710">
    <property type="match status" value="1"/>
</dbReference>
<dbReference type="Proteomes" id="UP000192569">
    <property type="component" value="Chromosome I"/>
</dbReference>
<feature type="domain" description="BMC circularly permuted" evidence="5">
    <location>
        <begin position="1"/>
        <end position="72"/>
    </location>
</feature>
<comment type="subcellular location">
    <subcellularLocation>
        <location evidence="1">Bacterial microcompartment</location>
    </subcellularLocation>
</comment>
<accession>A0A1W1VCY6</accession>
<proteinExistence type="inferred from homology"/>
<dbReference type="GO" id="GO:0031469">
    <property type="term" value="C:bacterial microcompartment"/>
    <property type="evidence" value="ECO:0007669"/>
    <property type="project" value="UniProtKB-SubCell"/>
</dbReference>